<evidence type="ECO:0000259" key="2">
    <source>
        <dbReference type="Pfam" id="PF20250"/>
    </source>
</evidence>
<evidence type="ECO:0000313" key="3">
    <source>
        <dbReference type="EMBL" id="MYM81515.1"/>
    </source>
</evidence>
<accession>A0A6L8MM17</accession>
<dbReference type="Pfam" id="PF03961">
    <property type="entry name" value="FapA"/>
    <property type="match status" value="1"/>
</dbReference>
<dbReference type="InterPro" id="IPR046866">
    <property type="entry name" value="FapA_N"/>
</dbReference>
<dbReference type="InterPro" id="IPR005646">
    <property type="entry name" value="FapA"/>
</dbReference>
<evidence type="ECO:0000256" key="1">
    <source>
        <dbReference type="SAM" id="Coils"/>
    </source>
</evidence>
<dbReference type="Pfam" id="PF20250">
    <property type="entry name" value="FapA_N"/>
    <property type="match status" value="1"/>
</dbReference>
<protein>
    <submittedName>
        <fullName evidence="3">DUF342 domain-containing protein</fullName>
    </submittedName>
</protein>
<dbReference type="AlphaFoldDB" id="A0A6L8MM17"/>
<proteinExistence type="predicted"/>
<dbReference type="InterPro" id="IPR046865">
    <property type="entry name" value="FapA_b_solenoid"/>
</dbReference>
<sequence>MVKRADGIYIDLGMTKSALMAAVTDVFQSGWYFTGLDYAALMLALYGVGRDPGALQALRLADNARVFDSARQALYKPPKMSLSYAEYYFQQQYTEAQTLPDGTLLPERPVQLDIDEFIAFMWTQNIRFGIDVAAVRAAMASAKPERITFACDLEPAPGQDACAVEVSAELHRSDAPKARADGRIDLQSFQNRFPQIKAEMRLLQKREPVPGLPGFDLAGRKTEPPPPKDLKLAFLAGDGTEARSFEDGEYLVSTREGFLSVDTKSNRISITDKIISREGVSGRTTGNLQLAGAYEEYGDVQEQRDVTGSDVTVHGNVYGNIHSRGGTVVLDQNLVSGSVHNAAGDIRIAGVSSNSVVYAADGAITMQRAENCVISGTRVKIEEALNCEIIGDEVLVSVAEGCAIAGRNVEVESAGPRRRTEMVIYVLVKDVTQFDQEIEELEMRIAELAQTNADSQRETERISALPDVRRYLALAARLRTQELVLTPEQGQHLRKIASAVSGEMKAIQTLKQDLQVGMTQHKLLSDRLAQVVEHKVEAAGIARCGLHMASGETLVRTMPFAADSAALRQLQPKDLKQRLRGTPGAGQLLFADSAGSLDWHLNPRLRPSAP</sequence>
<dbReference type="PANTHER" id="PTHR38032">
    <property type="entry name" value="POLYMERASE-RELATED"/>
    <property type="match status" value="1"/>
</dbReference>
<comment type="caution">
    <text evidence="3">The sequence shown here is derived from an EMBL/GenBank/DDBJ whole genome shotgun (WGS) entry which is preliminary data.</text>
</comment>
<dbReference type="PANTHER" id="PTHR38032:SF1">
    <property type="entry name" value="RNA-BINDING PROTEIN KHPB N-TERMINAL DOMAIN-CONTAINING PROTEIN"/>
    <property type="match status" value="1"/>
</dbReference>
<keyword evidence="1" id="KW-0175">Coiled coil</keyword>
<dbReference type="Proteomes" id="UP000474565">
    <property type="component" value="Unassembled WGS sequence"/>
</dbReference>
<reference evidence="3 4" key="1">
    <citation type="submission" date="2019-12" db="EMBL/GenBank/DDBJ databases">
        <title>Novel species isolated from a subtropical stream in China.</title>
        <authorList>
            <person name="Lu H."/>
        </authorList>
    </citation>
    <scope>NUCLEOTIDE SEQUENCE [LARGE SCALE GENOMIC DNA]</scope>
    <source>
        <strain evidence="3 4">FT50W</strain>
    </source>
</reference>
<dbReference type="EMBL" id="WWCP01000004">
    <property type="protein sequence ID" value="MYM81515.1"/>
    <property type="molecule type" value="Genomic_DNA"/>
</dbReference>
<name>A0A6L8MM17_9BURK</name>
<organism evidence="3 4">
    <name type="scientific">Duganella lactea</name>
    <dbReference type="NCBI Taxonomy" id="2692173"/>
    <lineage>
        <taxon>Bacteria</taxon>
        <taxon>Pseudomonadati</taxon>
        <taxon>Pseudomonadota</taxon>
        <taxon>Betaproteobacteria</taxon>
        <taxon>Burkholderiales</taxon>
        <taxon>Oxalobacteraceae</taxon>
        <taxon>Telluria group</taxon>
        <taxon>Duganella</taxon>
    </lineage>
</organism>
<gene>
    <name evidence="3" type="ORF">GTP44_06045</name>
</gene>
<evidence type="ECO:0000313" key="4">
    <source>
        <dbReference type="Proteomes" id="UP000474565"/>
    </source>
</evidence>
<feature type="domain" description="Flagellar Assembly Protein A N-terminal region" evidence="2">
    <location>
        <begin position="111"/>
        <end position="262"/>
    </location>
</feature>
<feature type="coiled-coil region" evidence="1">
    <location>
        <begin position="431"/>
        <end position="458"/>
    </location>
</feature>